<dbReference type="PANTHER" id="PTHR12714:SF9">
    <property type="entry name" value="PROTEIN-S-ISOPRENYLCYSTEINE O-METHYLTRANSFERASE"/>
    <property type="match status" value="1"/>
</dbReference>
<feature type="transmembrane region" description="Helical" evidence="5">
    <location>
        <begin position="20"/>
        <end position="39"/>
    </location>
</feature>
<proteinExistence type="predicted"/>
<name>A0A5S3WMA5_9GAMM</name>
<sequence length="163" mass="18069">MLGATMSQSQEHPLDTKVPPLVVLLLHMLLSWGLVQMIGHGTVSEPLKIGGTLVLSAIGVVVALAGVWAFRRHNTSVDPVHLDKASTLVTGGIYHFTRNPMYVGFLCLLVAQNWYLVSPAGALAVLSFIGYMTRFQIKPEERFLLEAYGQAYRDFLSTTRRWI</sequence>
<keyword evidence="6" id="KW-0808">Transferase</keyword>
<dbReference type="PANTHER" id="PTHR12714">
    <property type="entry name" value="PROTEIN-S ISOPRENYLCYSTEINE O-METHYLTRANSFERASE"/>
    <property type="match status" value="1"/>
</dbReference>
<dbReference type="GO" id="GO:0032259">
    <property type="term" value="P:methylation"/>
    <property type="evidence" value="ECO:0007669"/>
    <property type="project" value="UniProtKB-KW"/>
</dbReference>
<comment type="subcellular location">
    <subcellularLocation>
        <location evidence="1">Endomembrane system</location>
        <topology evidence="1">Multi-pass membrane protein</topology>
    </subcellularLocation>
</comment>
<comment type="caution">
    <text evidence="6">The sequence shown here is derived from an EMBL/GenBank/DDBJ whole genome shotgun (WGS) entry which is preliminary data.</text>
</comment>
<organism evidence="6 7">
    <name type="scientific">Pseudoalteromonas rubra</name>
    <dbReference type="NCBI Taxonomy" id="43658"/>
    <lineage>
        <taxon>Bacteria</taxon>
        <taxon>Pseudomonadati</taxon>
        <taxon>Pseudomonadota</taxon>
        <taxon>Gammaproteobacteria</taxon>
        <taxon>Alteromonadales</taxon>
        <taxon>Pseudoalteromonadaceae</taxon>
        <taxon>Pseudoalteromonas</taxon>
    </lineage>
</organism>
<evidence type="ECO:0000256" key="1">
    <source>
        <dbReference type="ARBA" id="ARBA00004127"/>
    </source>
</evidence>
<evidence type="ECO:0000313" key="6">
    <source>
        <dbReference type="EMBL" id="TMP27773.1"/>
    </source>
</evidence>
<reference evidence="7" key="2">
    <citation type="submission" date="2019-06" db="EMBL/GenBank/DDBJ databases">
        <title>Co-occurence of chitin degradation, pigmentation and bioactivity in marine Pseudoalteromonas.</title>
        <authorList>
            <person name="Sonnenschein E.C."/>
            <person name="Bech P.K."/>
        </authorList>
    </citation>
    <scope>NUCLEOTIDE SEQUENCE [LARGE SCALE GENOMIC DNA]</scope>
    <source>
        <strain evidence="7">S2676</strain>
    </source>
</reference>
<dbReference type="Pfam" id="PF04191">
    <property type="entry name" value="PEMT"/>
    <property type="match status" value="1"/>
</dbReference>
<dbReference type="EMBL" id="PNCI01000030">
    <property type="protein sequence ID" value="TMP27773.1"/>
    <property type="molecule type" value="Genomic_DNA"/>
</dbReference>
<reference evidence="6 7" key="1">
    <citation type="submission" date="2018-01" db="EMBL/GenBank/DDBJ databases">
        <authorList>
            <person name="Paulsen S."/>
            <person name="Gram L.K."/>
        </authorList>
    </citation>
    <scope>NUCLEOTIDE SEQUENCE [LARGE SCALE GENOMIC DNA]</scope>
    <source>
        <strain evidence="6 7">S2676</strain>
    </source>
</reference>
<gene>
    <name evidence="6" type="ORF">CWB99_13865</name>
</gene>
<dbReference type="OrthoDB" id="9811969at2"/>
<dbReference type="GO" id="GO:0012505">
    <property type="term" value="C:endomembrane system"/>
    <property type="evidence" value="ECO:0007669"/>
    <property type="project" value="UniProtKB-SubCell"/>
</dbReference>
<evidence type="ECO:0000256" key="3">
    <source>
        <dbReference type="ARBA" id="ARBA00022989"/>
    </source>
</evidence>
<dbReference type="GO" id="GO:0008168">
    <property type="term" value="F:methyltransferase activity"/>
    <property type="evidence" value="ECO:0007669"/>
    <property type="project" value="UniProtKB-KW"/>
</dbReference>
<keyword evidence="4 5" id="KW-0472">Membrane</keyword>
<dbReference type="AlphaFoldDB" id="A0A5S3WMA5"/>
<dbReference type="InterPro" id="IPR007318">
    <property type="entry name" value="Phopholipid_MeTrfase"/>
</dbReference>
<feature type="transmembrane region" description="Helical" evidence="5">
    <location>
        <begin position="114"/>
        <end position="133"/>
    </location>
</feature>
<keyword evidence="6" id="KW-0489">Methyltransferase</keyword>
<keyword evidence="3 5" id="KW-1133">Transmembrane helix</keyword>
<accession>A0A5S3WMA5</accession>
<evidence type="ECO:0000256" key="4">
    <source>
        <dbReference type="ARBA" id="ARBA00023136"/>
    </source>
</evidence>
<evidence type="ECO:0000256" key="2">
    <source>
        <dbReference type="ARBA" id="ARBA00022692"/>
    </source>
</evidence>
<evidence type="ECO:0000313" key="7">
    <source>
        <dbReference type="Proteomes" id="UP000310249"/>
    </source>
</evidence>
<evidence type="ECO:0000256" key="5">
    <source>
        <dbReference type="SAM" id="Phobius"/>
    </source>
</evidence>
<protein>
    <submittedName>
        <fullName evidence="6">Protein-S-isoprenylcysteine methyltransferase</fullName>
    </submittedName>
</protein>
<feature type="transmembrane region" description="Helical" evidence="5">
    <location>
        <begin position="51"/>
        <end position="70"/>
    </location>
</feature>
<dbReference type="Proteomes" id="UP000310249">
    <property type="component" value="Unassembled WGS sequence"/>
</dbReference>
<keyword evidence="2 5" id="KW-0812">Transmembrane</keyword>
<dbReference type="Gene3D" id="1.20.120.1630">
    <property type="match status" value="1"/>
</dbReference>